<sequence>MIVFLLCRTALRGRSCPWDGAVEPFSTPRPEHRLSPPPDTGVIEPRLSAYHLGVVSPSTMCGTAQHFLHEEWNRGQPRLGGARRVVEDRNLSTGQKQASASVLGGRLLMLLKQR</sequence>
<gene>
    <name evidence="1" type="ORF">GCM10022295_27050</name>
</gene>
<evidence type="ECO:0000313" key="2">
    <source>
        <dbReference type="Proteomes" id="UP001500707"/>
    </source>
</evidence>
<accession>A0ABP6W342</accession>
<proteinExistence type="predicted"/>
<organism evidence="1 2">
    <name type="scientific">Streptomyces osmaniensis</name>
    <dbReference type="NCBI Taxonomy" id="593134"/>
    <lineage>
        <taxon>Bacteria</taxon>
        <taxon>Bacillati</taxon>
        <taxon>Actinomycetota</taxon>
        <taxon>Actinomycetes</taxon>
        <taxon>Kitasatosporales</taxon>
        <taxon>Streptomycetaceae</taxon>
        <taxon>Streptomyces</taxon>
    </lineage>
</organism>
<reference evidence="2" key="1">
    <citation type="journal article" date="2019" name="Int. J. Syst. Evol. Microbiol.">
        <title>The Global Catalogue of Microorganisms (GCM) 10K type strain sequencing project: providing services to taxonomists for standard genome sequencing and annotation.</title>
        <authorList>
            <consortium name="The Broad Institute Genomics Platform"/>
            <consortium name="The Broad Institute Genome Sequencing Center for Infectious Disease"/>
            <person name="Wu L."/>
            <person name="Ma J."/>
        </authorList>
    </citation>
    <scope>NUCLEOTIDE SEQUENCE [LARGE SCALE GENOMIC DNA]</scope>
    <source>
        <strain evidence="2">JCM 17656</strain>
    </source>
</reference>
<protein>
    <submittedName>
        <fullName evidence="1">Uncharacterized protein</fullName>
    </submittedName>
</protein>
<keyword evidence="2" id="KW-1185">Reference proteome</keyword>
<name>A0ABP6W342_9ACTN</name>
<comment type="caution">
    <text evidence="1">The sequence shown here is derived from an EMBL/GenBank/DDBJ whole genome shotgun (WGS) entry which is preliminary data.</text>
</comment>
<evidence type="ECO:0000313" key="1">
    <source>
        <dbReference type="EMBL" id="GAA3543727.1"/>
    </source>
</evidence>
<dbReference type="Proteomes" id="UP001500707">
    <property type="component" value="Unassembled WGS sequence"/>
</dbReference>
<dbReference type="EMBL" id="BAABCE010000005">
    <property type="protein sequence ID" value="GAA3543727.1"/>
    <property type="molecule type" value="Genomic_DNA"/>
</dbReference>